<dbReference type="InterPro" id="IPR036236">
    <property type="entry name" value="Znf_C2H2_sf"/>
</dbReference>
<protein>
    <submittedName>
        <fullName evidence="12">Uncharacterized protein</fullName>
    </submittedName>
</protein>
<name>A0A9P0A3S3_BEMTA</name>
<feature type="domain" description="ZAD" evidence="11">
    <location>
        <begin position="12"/>
        <end position="87"/>
    </location>
</feature>
<dbReference type="Gene3D" id="3.30.160.60">
    <property type="entry name" value="Classic Zinc Finger"/>
    <property type="match status" value="11"/>
</dbReference>
<feature type="domain" description="C2H2-type" evidence="10">
    <location>
        <begin position="421"/>
        <end position="449"/>
    </location>
</feature>
<feature type="binding site" evidence="8">
    <location>
        <position position="63"/>
    </location>
    <ligand>
        <name>Zn(2+)</name>
        <dbReference type="ChEBI" id="CHEBI:29105"/>
    </ligand>
</feature>
<dbReference type="Gene3D" id="3.40.1800.20">
    <property type="match status" value="1"/>
</dbReference>
<dbReference type="KEGG" id="btab:109038377"/>
<dbReference type="InterPro" id="IPR012934">
    <property type="entry name" value="Znf_AD"/>
</dbReference>
<keyword evidence="13" id="KW-1185">Reference proteome</keyword>
<feature type="compositionally biased region" description="Basic and acidic residues" evidence="9">
    <location>
        <begin position="1465"/>
        <end position="1474"/>
    </location>
</feature>
<feature type="domain" description="C2H2-type" evidence="10">
    <location>
        <begin position="907"/>
        <end position="934"/>
    </location>
</feature>
<dbReference type="GO" id="GO:0005634">
    <property type="term" value="C:nucleus"/>
    <property type="evidence" value="ECO:0007669"/>
    <property type="project" value="UniProtKB-SubCell"/>
</dbReference>
<feature type="compositionally biased region" description="Acidic residues" evidence="9">
    <location>
        <begin position="1475"/>
        <end position="1517"/>
    </location>
</feature>
<evidence type="ECO:0000259" key="11">
    <source>
        <dbReference type="PROSITE" id="PS51915"/>
    </source>
</evidence>
<feature type="compositionally biased region" description="Basic residues" evidence="9">
    <location>
        <begin position="292"/>
        <end position="302"/>
    </location>
</feature>
<dbReference type="PROSITE" id="PS00028">
    <property type="entry name" value="ZINC_FINGER_C2H2_1"/>
    <property type="match status" value="20"/>
</dbReference>
<dbReference type="EMBL" id="OU963871">
    <property type="protein sequence ID" value="CAH0383549.1"/>
    <property type="molecule type" value="Genomic_DNA"/>
</dbReference>
<evidence type="ECO:0000256" key="8">
    <source>
        <dbReference type="PROSITE-ProRule" id="PRU01263"/>
    </source>
</evidence>
<feature type="compositionally biased region" description="Polar residues" evidence="9">
    <location>
        <begin position="1584"/>
        <end position="1594"/>
    </location>
</feature>
<gene>
    <name evidence="12" type="ORF">BEMITA_LOCUS2987</name>
</gene>
<feature type="compositionally biased region" description="Basic and acidic residues" evidence="9">
    <location>
        <begin position="1595"/>
        <end position="1606"/>
    </location>
</feature>
<feature type="compositionally biased region" description="Low complexity" evidence="9">
    <location>
        <begin position="238"/>
        <end position="252"/>
    </location>
</feature>
<keyword evidence="2 8" id="KW-0479">Metal-binding</keyword>
<keyword evidence="6" id="KW-0539">Nucleus</keyword>
<reference evidence="12" key="1">
    <citation type="submission" date="2021-12" db="EMBL/GenBank/DDBJ databases">
        <authorList>
            <person name="King R."/>
        </authorList>
    </citation>
    <scope>NUCLEOTIDE SEQUENCE</scope>
</reference>
<feature type="domain" description="C2H2-type" evidence="10">
    <location>
        <begin position="662"/>
        <end position="691"/>
    </location>
</feature>
<dbReference type="GO" id="GO:0000978">
    <property type="term" value="F:RNA polymerase II cis-regulatory region sequence-specific DNA binding"/>
    <property type="evidence" value="ECO:0007669"/>
    <property type="project" value="TreeGrafter"/>
</dbReference>
<evidence type="ECO:0000313" key="13">
    <source>
        <dbReference type="Proteomes" id="UP001152759"/>
    </source>
</evidence>
<dbReference type="PROSITE" id="PS51915">
    <property type="entry name" value="ZAD"/>
    <property type="match status" value="1"/>
</dbReference>
<feature type="domain" description="C2H2-type" evidence="10">
    <location>
        <begin position="757"/>
        <end position="784"/>
    </location>
</feature>
<comment type="subcellular location">
    <subcellularLocation>
        <location evidence="1">Nucleus</location>
    </subcellularLocation>
</comment>
<dbReference type="Pfam" id="PF00096">
    <property type="entry name" value="zf-C2H2"/>
    <property type="match status" value="3"/>
</dbReference>
<feature type="domain" description="C2H2-type" evidence="10">
    <location>
        <begin position="695"/>
        <end position="723"/>
    </location>
</feature>
<proteinExistence type="predicted"/>
<keyword evidence="3" id="KW-0677">Repeat</keyword>
<feature type="domain" description="C2H2-type" evidence="10">
    <location>
        <begin position="947"/>
        <end position="970"/>
    </location>
</feature>
<feature type="region of interest" description="Disordered" evidence="9">
    <location>
        <begin position="1265"/>
        <end position="1285"/>
    </location>
</feature>
<dbReference type="GO" id="GO:0001228">
    <property type="term" value="F:DNA-binding transcription activator activity, RNA polymerase II-specific"/>
    <property type="evidence" value="ECO:0007669"/>
    <property type="project" value="TreeGrafter"/>
</dbReference>
<feature type="domain" description="C2H2-type" evidence="10">
    <location>
        <begin position="1033"/>
        <end position="1061"/>
    </location>
</feature>
<feature type="binding site" evidence="8">
    <location>
        <position position="17"/>
    </location>
    <ligand>
        <name>Zn(2+)</name>
        <dbReference type="ChEBI" id="CHEBI:29105"/>
    </ligand>
</feature>
<feature type="compositionally biased region" description="Low complexity" evidence="9">
    <location>
        <begin position="381"/>
        <end position="410"/>
    </location>
</feature>
<dbReference type="Proteomes" id="UP001152759">
    <property type="component" value="Chromosome 10"/>
</dbReference>
<evidence type="ECO:0000256" key="9">
    <source>
        <dbReference type="SAM" id="MobiDB-lite"/>
    </source>
</evidence>
<feature type="domain" description="C2H2-type" evidence="10">
    <location>
        <begin position="1092"/>
        <end position="1120"/>
    </location>
</feature>
<dbReference type="PROSITE" id="PS50157">
    <property type="entry name" value="ZINC_FINGER_C2H2_2"/>
    <property type="match status" value="16"/>
</dbReference>
<feature type="region of interest" description="Disordered" evidence="9">
    <location>
        <begin position="1138"/>
        <end position="1169"/>
    </location>
</feature>
<evidence type="ECO:0000259" key="10">
    <source>
        <dbReference type="PROSITE" id="PS50157"/>
    </source>
</evidence>
<evidence type="ECO:0000256" key="2">
    <source>
        <dbReference type="ARBA" id="ARBA00022723"/>
    </source>
</evidence>
<feature type="domain" description="C2H2-type" evidence="10">
    <location>
        <begin position="211"/>
        <end position="239"/>
    </location>
</feature>
<feature type="region of interest" description="Disordered" evidence="9">
    <location>
        <begin position="97"/>
        <end position="118"/>
    </location>
</feature>
<dbReference type="SUPFAM" id="SSF57667">
    <property type="entry name" value="beta-beta-alpha zinc fingers"/>
    <property type="match status" value="8"/>
</dbReference>
<dbReference type="PANTHER" id="PTHR24376">
    <property type="entry name" value="ZINC FINGER PROTEIN"/>
    <property type="match status" value="1"/>
</dbReference>
<feature type="domain" description="C2H2-type" evidence="10">
    <location>
        <begin position="1206"/>
        <end position="1229"/>
    </location>
</feature>
<evidence type="ECO:0000313" key="12">
    <source>
        <dbReference type="EMBL" id="CAH0383549.1"/>
    </source>
</evidence>
<keyword evidence="4 7" id="KW-0863">Zinc-finger</keyword>
<dbReference type="SUPFAM" id="SSF57716">
    <property type="entry name" value="Glucocorticoid receptor-like (DNA-binding domain)"/>
    <property type="match status" value="1"/>
</dbReference>
<feature type="compositionally biased region" description="Basic and acidic residues" evidence="9">
    <location>
        <begin position="280"/>
        <end position="291"/>
    </location>
</feature>
<feature type="domain" description="C2H2-type" evidence="10">
    <location>
        <begin position="633"/>
        <end position="661"/>
    </location>
</feature>
<dbReference type="GO" id="GO:0008270">
    <property type="term" value="F:zinc ion binding"/>
    <property type="evidence" value="ECO:0007669"/>
    <property type="project" value="UniProtKB-UniRule"/>
</dbReference>
<accession>A0A9P0A3S3</accession>
<evidence type="ECO:0000256" key="1">
    <source>
        <dbReference type="ARBA" id="ARBA00004123"/>
    </source>
</evidence>
<feature type="domain" description="C2H2-type" evidence="10">
    <location>
        <begin position="1358"/>
        <end position="1385"/>
    </location>
</feature>
<feature type="region of interest" description="Disordered" evidence="9">
    <location>
        <begin position="1450"/>
        <end position="1660"/>
    </location>
</feature>
<feature type="region of interest" description="Disordered" evidence="9">
    <location>
        <begin position="362"/>
        <end position="413"/>
    </location>
</feature>
<feature type="domain" description="C2H2-type" evidence="10">
    <location>
        <begin position="143"/>
        <end position="171"/>
    </location>
</feature>
<feature type="compositionally biased region" description="Polar residues" evidence="9">
    <location>
        <begin position="366"/>
        <end position="380"/>
    </location>
</feature>
<dbReference type="InterPro" id="IPR013087">
    <property type="entry name" value="Znf_C2H2_type"/>
</dbReference>
<feature type="compositionally biased region" description="Basic and acidic residues" evidence="9">
    <location>
        <begin position="1138"/>
        <end position="1155"/>
    </location>
</feature>
<feature type="domain" description="C2H2-type" evidence="10">
    <location>
        <begin position="596"/>
        <end position="619"/>
    </location>
</feature>
<organism evidence="12 13">
    <name type="scientific">Bemisia tabaci</name>
    <name type="common">Sweetpotato whitefly</name>
    <name type="synonym">Aleurodes tabaci</name>
    <dbReference type="NCBI Taxonomy" id="7038"/>
    <lineage>
        <taxon>Eukaryota</taxon>
        <taxon>Metazoa</taxon>
        <taxon>Ecdysozoa</taxon>
        <taxon>Arthropoda</taxon>
        <taxon>Hexapoda</taxon>
        <taxon>Insecta</taxon>
        <taxon>Pterygota</taxon>
        <taxon>Neoptera</taxon>
        <taxon>Paraneoptera</taxon>
        <taxon>Hemiptera</taxon>
        <taxon>Sternorrhyncha</taxon>
        <taxon>Aleyrodoidea</taxon>
        <taxon>Aleyrodidae</taxon>
        <taxon>Aleyrodinae</taxon>
        <taxon>Bemisia</taxon>
    </lineage>
</organism>
<dbReference type="SMART" id="SM00355">
    <property type="entry name" value="ZnF_C2H2"/>
    <property type="match status" value="29"/>
</dbReference>
<feature type="binding site" evidence="8">
    <location>
        <position position="14"/>
    </location>
    <ligand>
        <name>Zn(2+)</name>
        <dbReference type="ChEBI" id="CHEBI:29105"/>
    </ligand>
</feature>
<feature type="compositionally biased region" description="Acidic residues" evidence="9">
    <location>
        <begin position="1524"/>
        <end position="1567"/>
    </location>
</feature>
<feature type="binding site" evidence="8">
    <location>
        <position position="60"/>
    </location>
    <ligand>
        <name>Zn(2+)</name>
        <dbReference type="ChEBI" id="CHEBI:29105"/>
    </ligand>
</feature>
<sequence>MDWREPPENLTQLCRLCASNDDVQINIFSDKGREKQLVEKIFSCLSVKVSHSEKLPNSVCYKCMTCLENYYEFRCKCLDVISKLEVLSNRNVHDQKDPLAIKEEPDEQYDTQATQPTDYSKAKLQDAGRMDMAMYGAPDAYKFTCQECGEAFINQNELFLHSKNCREGESSGQSQANPDRPFKCDLCSKSYILSKHLWGHMATAHRGHPAIFCQPCTRTFSSPANLIEHQRSKHGIPGPSNNSTSPSGQTSQANNVQQLVNSSRNTPGSPSPLRKILNSESRKRSIDEACGSRRKNSMPRKISRADEEAGDANLEGHSAYMDNGNTSAQSSSSVINQVSMSQSFFDSNIFANIRNASAQNSNASNLTKSNSNVNGNFNTVSNSSPSISSFNTQPPSRAPSKSKSTSSNNPFARVSQNKESLTCLLCEKTFTKRPLLNKHMRAVHGIDTSAVTVGKIPKSMNDEDIENMMEAETVFCCEICTREFNDRPSMWLHMLHAHRQAAGLACGLCLKICNDRGQLAEHLETHANDGTDQKRFCCSFCGRQDDARPKLIKHAAVHGTTVNTIEIVISNPRYHTHINHAAAQNKAPPVVPPGSVSCKICSRVFGDEEKLIKHCQNAHKSLSLLDHTNNLIFSCEICSVSFSSRSERWTHIYKNHTSDPRVACPIKTCKKVFSSNALLSGHAATHHQEQGEYPNVCEMCGKLFQQRSEFYKHMMGVHPHTLPFVCGVCLKILCSIDELKAHVRDEHEPLPELLEQIRCDICARPYLKHSKMVRHRVMHNDGTEAPKVTKKFFEKPESLNCSLCPDAGLFESIEVLSEHRRKSHNLMVCDLCPKFYAKCSHLWKHVHRCHPGHPDVTCQICSKTSASRIHLKRHIAKLHKDSDLYDPADDPHYRGEDMPHMAASGPHTCEKCKRVFRKYSLLHKHYKHCNGPRPPTTPIPAMVDGVYPCSKCSKTFVLPTALRKHIRSSHIPQVCELCEVSHDTKQELMDHIREKHGTDPRLKCQTEGCSRLFRLQADAERHKKEHASRYFAHLCNFCGDVFTNRKKLRKHLKSNHKDQTEFLCYVCCEPEISLSLLAEHVLEHHEPLLKQFACQLCGKTHSSGSKANEHIRANHGSEYKPCPICWKIFTDKSELETHVENHPKDAPVEKPEPVKKPATKRPSNPNTSRINKELAALTENSADFLSLAKLEDEAGGEVSKRLRRMFSCISCTQSFRVINDLITHRRSVHDEFCCSSCAQQFILEIDFDDHIKVCEPLAEGFVMGGTEKPKEDTPAPTPPSRSSGRTVWASFDAETPCELCDKVWTGLKHYWQHLIRTHKEAAPFACGVCLKLCKDYEDLAHHLDEKHLGTFTSKGNNFVCRVCGRYHNAQRKLQIHMATHTGRSNIGTIPSIRCRHCELVFKTQKFFDEHIAKDHPGVAAEGDAMHSSYEEEIETVLIKDEIHEDDIDMEEVESDAEEDTESEQAEVKVKKVVGEDDDDDDEDDDDEDDDDDDEDDDDEEEDDDDDDNDDIEAEDVEDMSKKDEDDDDDIEDDIENDDIEAEDVDDDEEDDDENDDIEAEDDMEEINDTTNPDDTAEQPPDPSTIKNKANINHSTPKDKSKLKELKLVVPNMKLPSDEVSDSTEKEESMDCDTVSNTDDASQPEAEINVPNYPEATPCIS</sequence>
<evidence type="ECO:0000256" key="4">
    <source>
        <dbReference type="ARBA" id="ARBA00022771"/>
    </source>
</evidence>
<dbReference type="SMART" id="SM00868">
    <property type="entry name" value="zf-AD"/>
    <property type="match status" value="2"/>
</dbReference>
<feature type="region of interest" description="Disordered" evidence="9">
    <location>
        <begin position="230"/>
        <end position="309"/>
    </location>
</feature>
<evidence type="ECO:0000256" key="6">
    <source>
        <dbReference type="ARBA" id="ARBA00023242"/>
    </source>
</evidence>
<dbReference type="Pfam" id="PF07776">
    <property type="entry name" value="zf-AD"/>
    <property type="match status" value="1"/>
</dbReference>
<evidence type="ECO:0000256" key="5">
    <source>
        <dbReference type="ARBA" id="ARBA00022833"/>
    </source>
</evidence>
<feature type="domain" description="C2H2-type" evidence="10">
    <location>
        <begin position="182"/>
        <end position="210"/>
    </location>
</feature>
<dbReference type="PANTHER" id="PTHR24376:SF235">
    <property type="entry name" value="C2H2-TYPE DOMAIN-CONTAINING PROTEIN"/>
    <property type="match status" value="1"/>
</dbReference>
<feature type="domain" description="C2H2-type" evidence="10">
    <location>
        <begin position="1120"/>
        <end position="1147"/>
    </location>
</feature>
<evidence type="ECO:0000256" key="3">
    <source>
        <dbReference type="ARBA" id="ARBA00022737"/>
    </source>
</evidence>
<feature type="compositionally biased region" description="Acidic residues" evidence="9">
    <location>
        <begin position="1450"/>
        <end position="1464"/>
    </location>
</feature>
<feature type="compositionally biased region" description="Polar residues" evidence="9">
    <location>
        <begin position="253"/>
        <end position="268"/>
    </location>
</feature>
<evidence type="ECO:0000256" key="7">
    <source>
        <dbReference type="PROSITE-ProRule" id="PRU00042"/>
    </source>
</evidence>
<keyword evidence="5 8" id="KW-0862">Zinc</keyword>